<name>A0AC35TWB7_9BILA</name>
<accession>A0AC35TWB7</accession>
<proteinExistence type="predicted"/>
<sequence length="391" mass="43966">MNNNNLPNHVQHFNGMFMNGGGMPINGVQNFGQLNNMNQARLIQQQMAAAMNRSNEPAKCEVYRFTCEDGLFATGISNRKDPTRLRIGLGTLHMTSEKFKHNKVGIIELDEKSNELRARQFADHSYPPTKILFTPDSTSIYDLMCTSSDYLRIYKISDDGKMSLLDKLQSTTNQGYNGPYTSMDWSHHEPTRIGVSSSDSTCIIWELETAQVVNVSKAKVKAHLIAHDKGVNDINFTSRDTFVTASLDGSIRKFDLRDMTNSTILYDDAFKSPLSRVQINKLDDNILAILATNSNKINILDIRMIDRILKTCTHKTSEINSIAWSPTNKNHICSGSGDNQALIWQIHDDMIEGTSLRTYGAAAEINNVQWGSRHPQWISITFGNSIEILRV</sequence>
<evidence type="ECO:0000313" key="2">
    <source>
        <dbReference type="WBParaSite" id="RSKR_0000515300.1"/>
    </source>
</evidence>
<reference evidence="2" key="1">
    <citation type="submission" date="2016-11" db="UniProtKB">
        <authorList>
            <consortium name="WormBaseParasite"/>
        </authorList>
    </citation>
    <scope>IDENTIFICATION</scope>
    <source>
        <strain evidence="2">KR3021</strain>
    </source>
</reference>
<protein>
    <submittedName>
        <fullName evidence="2">WD_REPEATS_REGION domain-containing protein</fullName>
    </submittedName>
</protein>
<dbReference type="WBParaSite" id="RSKR_0000515300.1">
    <property type="protein sequence ID" value="RSKR_0000515300.1"/>
    <property type="gene ID" value="RSKR_0000515300"/>
</dbReference>
<organism evidence="1 2">
    <name type="scientific">Rhabditophanes sp. KR3021</name>
    <dbReference type="NCBI Taxonomy" id="114890"/>
    <lineage>
        <taxon>Eukaryota</taxon>
        <taxon>Metazoa</taxon>
        <taxon>Ecdysozoa</taxon>
        <taxon>Nematoda</taxon>
        <taxon>Chromadorea</taxon>
        <taxon>Rhabditida</taxon>
        <taxon>Tylenchina</taxon>
        <taxon>Panagrolaimomorpha</taxon>
        <taxon>Strongyloidoidea</taxon>
        <taxon>Alloionematidae</taxon>
        <taxon>Rhabditophanes</taxon>
    </lineage>
</organism>
<evidence type="ECO:0000313" key="1">
    <source>
        <dbReference type="Proteomes" id="UP000095286"/>
    </source>
</evidence>
<dbReference type="Proteomes" id="UP000095286">
    <property type="component" value="Unplaced"/>
</dbReference>